<dbReference type="InterPro" id="IPR036396">
    <property type="entry name" value="Cyt_P450_sf"/>
</dbReference>
<dbReference type="GO" id="GO:0005506">
    <property type="term" value="F:iron ion binding"/>
    <property type="evidence" value="ECO:0007669"/>
    <property type="project" value="InterPro"/>
</dbReference>
<organism evidence="11 12">
    <name type="scientific">Venturia effusa</name>
    <dbReference type="NCBI Taxonomy" id="50376"/>
    <lineage>
        <taxon>Eukaryota</taxon>
        <taxon>Fungi</taxon>
        <taxon>Dikarya</taxon>
        <taxon>Ascomycota</taxon>
        <taxon>Pezizomycotina</taxon>
        <taxon>Dothideomycetes</taxon>
        <taxon>Pleosporomycetidae</taxon>
        <taxon>Venturiales</taxon>
        <taxon>Venturiaceae</taxon>
        <taxon>Venturia</taxon>
    </lineage>
</organism>
<dbReference type="Proteomes" id="UP000316270">
    <property type="component" value="Chromosome 16"/>
</dbReference>
<keyword evidence="10" id="KW-0812">Transmembrane</keyword>
<keyword evidence="7 9" id="KW-0503">Monooxygenase</keyword>
<dbReference type="PANTHER" id="PTHR46206">
    <property type="entry name" value="CYTOCHROME P450"/>
    <property type="match status" value="1"/>
</dbReference>
<evidence type="ECO:0000256" key="9">
    <source>
        <dbReference type="RuleBase" id="RU000461"/>
    </source>
</evidence>
<dbReference type="AlphaFoldDB" id="A0A517LMR1"/>
<feature type="binding site" description="axial binding residue" evidence="8">
    <location>
        <position position="465"/>
    </location>
    <ligand>
        <name>heme</name>
        <dbReference type="ChEBI" id="CHEBI:30413"/>
    </ligand>
    <ligandPart>
        <name>Fe</name>
        <dbReference type="ChEBI" id="CHEBI:18248"/>
    </ligandPart>
</feature>
<feature type="transmembrane region" description="Helical" evidence="10">
    <location>
        <begin position="6"/>
        <end position="24"/>
    </location>
</feature>
<keyword evidence="12" id="KW-1185">Reference proteome</keyword>
<dbReference type="GO" id="GO:0020037">
    <property type="term" value="F:heme binding"/>
    <property type="evidence" value="ECO:0007669"/>
    <property type="project" value="InterPro"/>
</dbReference>
<evidence type="ECO:0000256" key="4">
    <source>
        <dbReference type="ARBA" id="ARBA00022723"/>
    </source>
</evidence>
<gene>
    <name evidence="11" type="ORF">FKW77_004422</name>
</gene>
<evidence type="ECO:0000256" key="10">
    <source>
        <dbReference type="SAM" id="Phobius"/>
    </source>
</evidence>
<comment type="similarity">
    <text evidence="2 9">Belongs to the cytochrome P450 family.</text>
</comment>
<dbReference type="PRINTS" id="PR00465">
    <property type="entry name" value="EP450IV"/>
</dbReference>
<dbReference type="InterPro" id="IPR002403">
    <property type="entry name" value="Cyt_P450_E_grp-IV"/>
</dbReference>
<accession>A0A517LMR1</accession>
<dbReference type="SUPFAM" id="SSF48264">
    <property type="entry name" value="Cytochrome P450"/>
    <property type="match status" value="1"/>
</dbReference>
<evidence type="ECO:0000256" key="5">
    <source>
        <dbReference type="ARBA" id="ARBA00023002"/>
    </source>
</evidence>
<dbReference type="GO" id="GO:0016705">
    <property type="term" value="F:oxidoreductase activity, acting on paired donors, with incorporation or reduction of molecular oxygen"/>
    <property type="evidence" value="ECO:0007669"/>
    <property type="project" value="InterPro"/>
</dbReference>
<evidence type="ECO:0008006" key="13">
    <source>
        <dbReference type="Google" id="ProtNLM"/>
    </source>
</evidence>
<evidence type="ECO:0000313" key="11">
    <source>
        <dbReference type="EMBL" id="QDS76922.1"/>
    </source>
</evidence>
<keyword evidence="5 9" id="KW-0560">Oxidoreductase</keyword>
<reference evidence="11 12" key="1">
    <citation type="submission" date="2019-07" db="EMBL/GenBank/DDBJ databases">
        <title>Finished genome of Venturia effusa.</title>
        <authorList>
            <person name="Young C.A."/>
            <person name="Cox M.P."/>
            <person name="Ganley A.R.D."/>
            <person name="David W.J."/>
        </authorList>
    </citation>
    <scope>NUCLEOTIDE SEQUENCE [LARGE SCALE GENOMIC DNA]</scope>
    <source>
        <strain evidence="12">albino</strain>
    </source>
</reference>
<dbReference type="GO" id="GO:0004497">
    <property type="term" value="F:monooxygenase activity"/>
    <property type="evidence" value="ECO:0007669"/>
    <property type="project" value="UniProtKB-KW"/>
</dbReference>
<evidence type="ECO:0000256" key="2">
    <source>
        <dbReference type="ARBA" id="ARBA00010617"/>
    </source>
</evidence>
<dbReference type="InterPro" id="IPR001128">
    <property type="entry name" value="Cyt_P450"/>
</dbReference>
<dbReference type="Pfam" id="PF00067">
    <property type="entry name" value="p450"/>
    <property type="match status" value="1"/>
</dbReference>
<keyword evidence="10" id="KW-1133">Transmembrane helix</keyword>
<evidence type="ECO:0000256" key="8">
    <source>
        <dbReference type="PIRSR" id="PIRSR602403-1"/>
    </source>
</evidence>
<dbReference type="CDD" id="cd11041">
    <property type="entry name" value="CYP503A1-like"/>
    <property type="match status" value="1"/>
</dbReference>
<dbReference type="PROSITE" id="PS00086">
    <property type="entry name" value="CYTOCHROME_P450"/>
    <property type="match status" value="1"/>
</dbReference>
<evidence type="ECO:0000256" key="3">
    <source>
        <dbReference type="ARBA" id="ARBA00022617"/>
    </source>
</evidence>
<evidence type="ECO:0000256" key="1">
    <source>
        <dbReference type="ARBA" id="ARBA00001971"/>
    </source>
</evidence>
<dbReference type="STRING" id="50376.A0A517LMR1"/>
<keyword evidence="4 8" id="KW-0479">Metal-binding</keyword>
<protein>
    <recommendedName>
        <fullName evidence="13">Cytochrome P450 monooxygenase</fullName>
    </recommendedName>
</protein>
<dbReference type="Gene3D" id="1.10.630.10">
    <property type="entry name" value="Cytochrome P450"/>
    <property type="match status" value="1"/>
</dbReference>
<dbReference type="InterPro" id="IPR017972">
    <property type="entry name" value="Cyt_P450_CS"/>
</dbReference>
<dbReference type="OrthoDB" id="1844152at2759"/>
<proteinExistence type="inferred from homology"/>
<keyword evidence="10" id="KW-0472">Membrane</keyword>
<name>A0A517LMR1_9PEZI</name>
<evidence type="ECO:0000256" key="7">
    <source>
        <dbReference type="ARBA" id="ARBA00023033"/>
    </source>
</evidence>
<dbReference type="EMBL" id="CP042200">
    <property type="protein sequence ID" value="QDS76922.1"/>
    <property type="molecule type" value="Genomic_DNA"/>
</dbReference>
<comment type="cofactor">
    <cofactor evidence="1 8">
        <name>heme</name>
        <dbReference type="ChEBI" id="CHEBI:30413"/>
    </cofactor>
</comment>
<keyword evidence="6 8" id="KW-0408">Iron</keyword>
<dbReference type="PANTHER" id="PTHR46206:SF1">
    <property type="entry name" value="P450, PUTATIVE (EUROFUNG)-RELATED"/>
    <property type="match status" value="1"/>
</dbReference>
<keyword evidence="3 8" id="KW-0349">Heme</keyword>
<sequence length="572" mass="65383">MEVFRALSVFVTIFFISYIWDRFFSLQGLPKRLPWAGASSNAISRAKAVRRSWFGLRELIQDGYYKHSKHEQIFVLPNLATGPEVILPSSQLKWLLDQPDHVLNQRQVNDEFLHAKRTMLHPNIPRDTVHGHVIRRELTKDIDNFVEAMAEESLYALDINWGVNTQDWVEMSGYEMMLDIVGRISNRVLVGVPLCRNPDYLRCSSTFSRNVVLSASALNLLPRLWRPLFAPVIMAYDKYQYHKIARHVNPIIKKRMATFEPGLDYRNPNYSKHNDYIQWALHDAFSHEDLEERTTEMITKRLAVLSFALIQSSVITVTNAIFDIACSPDSVEIQQSLREEIQRVMADNAGKEWRKGSLAKMVRLDSTFRESMRLWGFISRGVMKKVVAPEGVTLPSGDFLPKGTNVGITSYAVQHDESVYKNAFKFDPFRFSRPLENPLAKGARPLSMVTTTDDFMAFSHGRHACPGRFFASTQLKILLAQIILNYDIALLAKRPENLWFNNTMAPPMWDSLQVRRRPNTVMEFIPPPSCRARAASNTATFIPEEARRILEAKMLQGCAPSTGLSCPMIINS</sequence>
<evidence type="ECO:0000256" key="6">
    <source>
        <dbReference type="ARBA" id="ARBA00023004"/>
    </source>
</evidence>
<evidence type="ECO:0000313" key="12">
    <source>
        <dbReference type="Proteomes" id="UP000316270"/>
    </source>
</evidence>